<name>A0A0D7E652_RHOPL</name>
<dbReference type="AlphaFoldDB" id="A0A0D7E652"/>
<evidence type="ECO:0000313" key="1">
    <source>
        <dbReference type="EMBL" id="KIZ35925.1"/>
    </source>
</evidence>
<dbReference type="RefSeq" id="WP_044417006.1">
    <property type="nucleotide sequence ID" value="NZ_JXXE01000600.1"/>
</dbReference>
<reference evidence="1 2" key="1">
    <citation type="submission" date="2014-11" db="EMBL/GenBank/DDBJ databases">
        <title>Genomics and ecophysiology of heterotrophic nitrogen fixing bacteria isolated from estuarine surface water.</title>
        <authorList>
            <person name="Bentzon-Tilia M."/>
            <person name="Severin I."/>
            <person name="Hansen L.H."/>
            <person name="Riemann L."/>
        </authorList>
    </citation>
    <scope>NUCLEOTIDE SEQUENCE [LARGE SCALE GENOMIC DNA]</scope>
    <source>
        <strain evidence="1 2">BAL398</strain>
    </source>
</reference>
<proteinExistence type="predicted"/>
<organism evidence="1 2">
    <name type="scientific">Rhodopseudomonas palustris</name>
    <dbReference type="NCBI Taxonomy" id="1076"/>
    <lineage>
        <taxon>Bacteria</taxon>
        <taxon>Pseudomonadati</taxon>
        <taxon>Pseudomonadota</taxon>
        <taxon>Alphaproteobacteria</taxon>
        <taxon>Hyphomicrobiales</taxon>
        <taxon>Nitrobacteraceae</taxon>
        <taxon>Rhodopseudomonas</taxon>
    </lineage>
</organism>
<dbReference type="OrthoDB" id="6057955at2"/>
<dbReference type="InterPro" id="IPR012347">
    <property type="entry name" value="Ferritin-like"/>
</dbReference>
<dbReference type="SUPFAM" id="SSF47240">
    <property type="entry name" value="Ferritin-like"/>
    <property type="match status" value="1"/>
</dbReference>
<dbReference type="PATRIC" id="fig|1076.23.peg.6188"/>
<accession>A0A0D7E652</accession>
<sequence length="297" mass="33230">MRSEPVLTIDPPGPVNDLAELYAIAFEQADTAARQYEELDERLAAPDEDSVKPVQRIWQSLTRRERQRGELVASRCIATFGTRPDPTQLRSLPTDRIFAQELSNFANSSLSTPYLAWGIAVRRGDRAFIFWTYVAANTEDPRIRAAAEEFAREALHDCNLLRRERRLAWHAARDQTASEIDAEGGEALSAAMLESLLSKDIEQWSRRIPADAREVLSKLGSSPLPASDPAEAQPPTETLEEIKHRALRRAEQLTSLYLEEAERATNHDSLEFAQRLAGQSITRLAELRRLAASAAAT</sequence>
<evidence type="ECO:0000313" key="2">
    <source>
        <dbReference type="Proteomes" id="UP000032515"/>
    </source>
</evidence>
<dbReference type="InterPro" id="IPR009078">
    <property type="entry name" value="Ferritin-like_SF"/>
</dbReference>
<comment type="caution">
    <text evidence="1">The sequence shown here is derived from an EMBL/GenBank/DDBJ whole genome shotgun (WGS) entry which is preliminary data.</text>
</comment>
<protein>
    <submittedName>
        <fullName evidence="1">Uncharacterized protein</fullName>
    </submittedName>
</protein>
<dbReference type="Gene3D" id="1.20.1260.10">
    <property type="match status" value="1"/>
</dbReference>
<dbReference type="EMBL" id="JXXE01000600">
    <property type="protein sequence ID" value="KIZ35925.1"/>
    <property type="molecule type" value="Genomic_DNA"/>
</dbReference>
<gene>
    <name evidence="1" type="ORF">OO17_25160</name>
</gene>
<dbReference type="Proteomes" id="UP000032515">
    <property type="component" value="Unassembled WGS sequence"/>
</dbReference>